<protein>
    <recommendedName>
        <fullName evidence="2">AB hydrolase-1 domain-containing protein</fullName>
    </recommendedName>
</protein>
<dbReference type="EMBL" id="MU857668">
    <property type="protein sequence ID" value="KAK4246713.1"/>
    <property type="molecule type" value="Genomic_DNA"/>
</dbReference>
<evidence type="ECO:0000259" key="2">
    <source>
        <dbReference type="Pfam" id="PF12697"/>
    </source>
</evidence>
<dbReference type="AlphaFoldDB" id="A0AAN7CTR8"/>
<accession>A0AAN7CTR8</accession>
<organism evidence="3 4">
    <name type="scientific">Corynascus novoguineensis</name>
    <dbReference type="NCBI Taxonomy" id="1126955"/>
    <lineage>
        <taxon>Eukaryota</taxon>
        <taxon>Fungi</taxon>
        <taxon>Dikarya</taxon>
        <taxon>Ascomycota</taxon>
        <taxon>Pezizomycotina</taxon>
        <taxon>Sordariomycetes</taxon>
        <taxon>Sordariomycetidae</taxon>
        <taxon>Sordariales</taxon>
        <taxon>Chaetomiaceae</taxon>
        <taxon>Corynascus</taxon>
    </lineage>
</organism>
<keyword evidence="4" id="KW-1185">Reference proteome</keyword>
<proteinExistence type="predicted"/>
<feature type="signal peptide" evidence="1">
    <location>
        <begin position="1"/>
        <end position="20"/>
    </location>
</feature>
<evidence type="ECO:0000313" key="3">
    <source>
        <dbReference type="EMBL" id="KAK4246713.1"/>
    </source>
</evidence>
<name>A0AAN7CTR8_9PEZI</name>
<dbReference type="Proteomes" id="UP001303647">
    <property type="component" value="Unassembled WGS sequence"/>
</dbReference>
<comment type="caution">
    <text evidence="3">The sequence shown here is derived from an EMBL/GenBank/DDBJ whole genome shotgun (WGS) entry which is preliminary data.</text>
</comment>
<evidence type="ECO:0000313" key="4">
    <source>
        <dbReference type="Proteomes" id="UP001303647"/>
    </source>
</evidence>
<feature type="chain" id="PRO_5042937549" description="AB hydrolase-1 domain-containing protein" evidence="1">
    <location>
        <begin position="21"/>
        <end position="397"/>
    </location>
</feature>
<dbReference type="SUPFAM" id="SSF53474">
    <property type="entry name" value="alpha/beta-Hydrolases"/>
    <property type="match status" value="1"/>
</dbReference>
<dbReference type="Gene3D" id="3.40.50.1820">
    <property type="entry name" value="alpha/beta hydrolase"/>
    <property type="match status" value="1"/>
</dbReference>
<feature type="domain" description="AB hydrolase-1" evidence="2">
    <location>
        <begin position="103"/>
        <end position="377"/>
    </location>
</feature>
<reference evidence="3" key="2">
    <citation type="submission" date="2023-05" db="EMBL/GenBank/DDBJ databases">
        <authorList>
            <consortium name="Lawrence Berkeley National Laboratory"/>
            <person name="Steindorff A."/>
            <person name="Hensen N."/>
            <person name="Bonometti L."/>
            <person name="Westerberg I."/>
            <person name="Brannstrom I.O."/>
            <person name="Guillou S."/>
            <person name="Cros-Aarteil S."/>
            <person name="Calhoun S."/>
            <person name="Haridas S."/>
            <person name="Kuo A."/>
            <person name="Mondo S."/>
            <person name="Pangilinan J."/>
            <person name="Riley R."/>
            <person name="Labutti K."/>
            <person name="Andreopoulos B."/>
            <person name="Lipzen A."/>
            <person name="Chen C."/>
            <person name="Yanf M."/>
            <person name="Daum C."/>
            <person name="Ng V."/>
            <person name="Clum A."/>
            <person name="Ohm R."/>
            <person name="Martin F."/>
            <person name="Silar P."/>
            <person name="Natvig D."/>
            <person name="Lalanne C."/>
            <person name="Gautier V."/>
            <person name="Ament-Velasquez S.L."/>
            <person name="Kruys A."/>
            <person name="Hutchinson M.I."/>
            <person name="Powell A.J."/>
            <person name="Barry K."/>
            <person name="Miller A.N."/>
            <person name="Grigoriev I.V."/>
            <person name="Debuchy R."/>
            <person name="Gladieux P."/>
            <person name="Thoren M.H."/>
            <person name="Johannesson H."/>
        </authorList>
    </citation>
    <scope>NUCLEOTIDE SEQUENCE</scope>
    <source>
        <strain evidence="3">CBS 359.72</strain>
    </source>
</reference>
<keyword evidence="1" id="KW-0732">Signal</keyword>
<gene>
    <name evidence="3" type="ORF">C7999DRAFT_41869</name>
</gene>
<dbReference type="InterPro" id="IPR000073">
    <property type="entry name" value="AB_hydrolase_1"/>
</dbReference>
<dbReference type="Pfam" id="PF12697">
    <property type="entry name" value="Abhydrolase_6"/>
    <property type="match status" value="1"/>
</dbReference>
<sequence length="397" mass="42654">MGSLVVSLVFEALAVKEGGAAPTTSQRPCVQLEIPVSIDTTATKWLQLRVDSNIDVPNITERMIGKVTVKDPFKIDGQLCAPPKDKIVIRTRSANGQDNANRYWDVEVKPDEYSYLEAALARGYAVFTYDRLGTGGSDKPDAYDVVQTSVQVEVLRQLTSLARSGNLVGGSEGSRALNGIPLRLANYKPSKIVHVGHSLGSAITLGLIGSADDRNHDDEAPPLSDGVVSTGFLHTTPADLAGVNVAAWGLELAREHDPVRFGDRGSGYVVQSTKGHLQLRYLGEKGAFEEGLLDYAWAVLRQPASVSEFISVGTAFGRGAAGFKGPLQFVIGEKDYDFCAGDCRGAYDVDTIKENYYPGATALEVYLQPETGHALTLSKNATAGYDVAFDFLHRVGL</sequence>
<dbReference type="InterPro" id="IPR029058">
    <property type="entry name" value="AB_hydrolase_fold"/>
</dbReference>
<evidence type="ECO:0000256" key="1">
    <source>
        <dbReference type="SAM" id="SignalP"/>
    </source>
</evidence>
<reference evidence="3" key="1">
    <citation type="journal article" date="2023" name="Mol. Phylogenet. Evol.">
        <title>Genome-scale phylogeny and comparative genomics of the fungal order Sordariales.</title>
        <authorList>
            <person name="Hensen N."/>
            <person name="Bonometti L."/>
            <person name="Westerberg I."/>
            <person name="Brannstrom I.O."/>
            <person name="Guillou S."/>
            <person name="Cros-Aarteil S."/>
            <person name="Calhoun S."/>
            <person name="Haridas S."/>
            <person name="Kuo A."/>
            <person name="Mondo S."/>
            <person name="Pangilinan J."/>
            <person name="Riley R."/>
            <person name="LaButti K."/>
            <person name="Andreopoulos B."/>
            <person name="Lipzen A."/>
            <person name="Chen C."/>
            <person name="Yan M."/>
            <person name="Daum C."/>
            <person name="Ng V."/>
            <person name="Clum A."/>
            <person name="Steindorff A."/>
            <person name="Ohm R.A."/>
            <person name="Martin F."/>
            <person name="Silar P."/>
            <person name="Natvig D.O."/>
            <person name="Lalanne C."/>
            <person name="Gautier V."/>
            <person name="Ament-Velasquez S.L."/>
            <person name="Kruys A."/>
            <person name="Hutchinson M.I."/>
            <person name="Powell A.J."/>
            <person name="Barry K."/>
            <person name="Miller A.N."/>
            <person name="Grigoriev I.V."/>
            <person name="Debuchy R."/>
            <person name="Gladieux P."/>
            <person name="Hiltunen Thoren M."/>
            <person name="Johannesson H."/>
        </authorList>
    </citation>
    <scope>NUCLEOTIDE SEQUENCE</scope>
    <source>
        <strain evidence="3">CBS 359.72</strain>
    </source>
</reference>